<dbReference type="Proteomes" id="UP000769528">
    <property type="component" value="Unassembled WGS sequence"/>
</dbReference>
<dbReference type="OrthoDB" id="10262413at2759"/>
<feature type="domain" description="NAD-dependent epimerase/dehydratase" evidence="1">
    <location>
        <begin position="5"/>
        <end position="216"/>
    </location>
</feature>
<dbReference type="AlphaFoldDB" id="A0A9P8PZ81"/>
<accession>A0A9P8PZ81</accession>
<dbReference type="InterPro" id="IPR051783">
    <property type="entry name" value="NAD(P)-dependent_oxidoreduct"/>
</dbReference>
<dbReference type="EMBL" id="JAEUBF010000206">
    <property type="protein sequence ID" value="KAH3679949.1"/>
    <property type="molecule type" value="Genomic_DNA"/>
</dbReference>
<name>A0A9P8PZ81_9ASCO</name>
<evidence type="ECO:0000313" key="2">
    <source>
        <dbReference type="EMBL" id="KAH3679949.1"/>
    </source>
</evidence>
<evidence type="ECO:0000259" key="1">
    <source>
        <dbReference type="Pfam" id="PF01370"/>
    </source>
</evidence>
<organism evidence="2 3">
    <name type="scientific">Wickerhamomyces mucosus</name>
    <dbReference type="NCBI Taxonomy" id="1378264"/>
    <lineage>
        <taxon>Eukaryota</taxon>
        <taxon>Fungi</taxon>
        <taxon>Dikarya</taxon>
        <taxon>Ascomycota</taxon>
        <taxon>Saccharomycotina</taxon>
        <taxon>Saccharomycetes</taxon>
        <taxon>Phaffomycetales</taxon>
        <taxon>Wickerhamomycetaceae</taxon>
        <taxon>Wickerhamomyces</taxon>
    </lineage>
</organism>
<evidence type="ECO:0000313" key="3">
    <source>
        <dbReference type="Proteomes" id="UP000769528"/>
    </source>
</evidence>
<dbReference type="Gene3D" id="3.40.50.720">
    <property type="entry name" value="NAD(P)-binding Rossmann-like Domain"/>
    <property type="match status" value="1"/>
</dbReference>
<protein>
    <recommendedName>
        <fullName evidence="1">NAD-dependent epimerase/dehydratase domain-containing protein</fullName>
    </recommendedName>
</protein>
<dbReference type="CDD" id="cd05262">
    <property type="entry name" value="SDR_a7"/>
    <property type="match status" value="1"/>
</dbReference>
<dbReference type="SUPFAM" id="SSF51735">
    <property type="entry name" value="NAD(P)-binding Rossmann-fold domains"/>
    <property type="match status" value="1"/>
</dbReference>
<proteinExistence type="predicted"/>
<sequence>MPKFFVTGGSGLIGTSLVQQLVEQNIEVLALSRSDESSNKLIALGAQVLKGSVEDSQILKAGVEQTDGVIHLAFNGVEGDKNTLESLGEALIGTSKFLVHTSTLISFAGPIGELKNEYSPQKLPPTAIYKRFENEQVISKLVQQGIRALIVRIPQVTHADVDHKGFIPKLIDLAKSNGVSFYAEDGSNHWPAVHRHDAAKLYILAATNGKPGEQFNAVHELATSKDIATTIANKLGLNAKSVTKEELLEKFGQIGGVFATNIEVSSSETQRILGWKPTEIGLLEDIKDNYSI</sequence>
<dbReference type="PANTHER" id="PTHR48079">
    <property type="entry name" value="PROTEIN YEEZ"/>
    <property type="match status" value="1"/>
</dbReference>
<dbReference type="GO" id="GO:0004029">
    <property type="term" value="F:aldehyde dehydrogenase (NAD+) activity"/>
    <property type="evidence" value="ECO:0007669"/>
    <property type="project" value="TreeGrafter"/>
</dbReference>
<dbReference type="GO" id="GO:0005737">
    <property type="term" value="C:cytoplasm"/>
    <property type="evidence" value="ECO:0007669"/>
    <property type="project" value="TreeGrafter"/>
</dbReference>
<dbReference type="InterPro" id="IPR036291">
    <property type="entry name" value="NAD(P)-bd_dom_sf"/>
</dbReference>
<reference evidence="2" key="2">
    <citation type="submission" date="2021-01" db="EMBL/GenBank/DDBJ databases">
        <authorList>
            <person name="Schikora-Tamarit M.A."/>
        </authorList>
    </citation>
    <scope>NUCLEOTIDE SEQUENCE</scope>
    <source>
        <strain evidence="2">CBS6341</strain>
    </source>
</reference>
<dbReference type="InterPro" id="IPR001509">
    <property type="entry name" value="Epimerase_deHydtase"/>
</dbReference>
<comment type="caution">
    <text evidence="2">The sequence shown here is derived from an EMBL/GenBank/DDBJ whole genome shotgun (WGS) entry which is preliminary data.</text>
</comment>
<gene>
    <name evidence="2" type="ORF">WICMUC_000692</name>
</gene>
<reference evidence="2" key="1">
    <citation type="journal article" date="2021" name="Open Biol.">
        <title>Shared evolutionary footprints suggest mitochondrial oxidative damage underlies multiple complex I losses in fungi.</title>
        <authorList>
            <person name="Schikora-Tamarit M.A."/>
            <person name="Marcet-Houben M."/>
            <person name="Nosek J."/>
            <person name="Gabaldon T."/>
        </authorList>
    </citation>
    <scope>NUCLEOTIDE SEQUENCE</scope>
    <source>
        <strain evidence="2">CBS6341</strain>
    </source>
</reference>
<dbReference type="PANTHER" id="PTHR48079:SF9">
    <property type="entry name" value="PUTATIVE-RELATED"/>
    <property type="match status" value="1"/>
</dbReference>
<keyword evidence="3" id="KW-1185">Reference proteome</keyword>
<dbReference type="Pfam" id="PF01370">
    <property type="entry name" value="Epimerase"/>
    <property type="match status" value="1"/>
</dbReference>